<dbReference type="RefSeq" id="WP_092919403.1">
    <property type="nucleotide sequence ID" value="NZ_FOZN01000004.1"/>
</dbReference>
<keyword evidence="1" id="KW-1133">Transmembrane helix</keyword>
<proteinExistence type="predicted"/>
<evidence type="ECO:0000259" key="2">
    <source>
        <dbReference type="Pfam" id="PF04024"/>
    </source>
</evidence>
<gene>
    <name evidence="3" type="ORF">SAMN04487783_2598</name>
</gene>
<dbReference type="Gene3D" id="1.20.1070.10">
    <property type="entry name" value="Rhodopsin 7-helix transmembrane proteins"/>
    <property type="match status" value="1"/>
</dbReference>
<evidence type="ECO:0000313" key="3">
    <source>
        <dbReference type="EMBL" id="SFS18289.1"/>
    </source>
</evidence>
<keyword evidence="1" id="KW-0812">Transmembrane</keyword>
<dbReference type="InterPro" id="IPR007168">
    <property type="entry name" value="Phageshock_PspC_N"/>
</dbReference>
<dbReference type="SUPFAM" id="SSF81321">
    <property type="entry name" value="Family A G protein-coupled receptor-like"/>
    <property type="match status" value="1"/>
</dbReference>
<keyword evidence="1" id="KW-0472">Membrane</keyword>
<dbReference type="EMBL" id="FOZN01000004">
    <property type="protein sequence ID" value="SFS18289.1"/>
    <property type="molecule type" value="Genomic_DNA"/>
</dbReference>
<sequence>MTTLFSSIRASGFHRGPDRLIGGVCGGIARHTNTSAGFVRLLTIVLALTVVSWFVYVVVWVLAPDELGSIPLERWLARG</sequence>
<organism evidence="3 4">
    <name type="scientific">Agrococcus baldri</name>
    <dbReference type="NCBI Taxonomy" id="153730"/>
    <lineage>
        <taxon>Bacteria</taxon>
        <taxon>Bacillati</taxon>
        <taxon>Actinomycetota</taxon>
        <taxon>Actinomycetes</taxon>
        <taxon>Micrococcales</taxon>
        <taxon>Microbacteriaceae</taxon>
        <taxon>Agrococcus</taxon>
    </lineage>
</organism>
<dbReference type="Proteomes" id="UP000198506">
    <property type="component" value="Unassembled WGS sequence"/>
</dbReference>
<evidence type="ECO:0000313" key="4">
    <source>
        <dbReference type="Proteomes" id="UP000198506"/>
    </source>
</evidence>
<feature type="domain" description="Phage shock protein PspC N-terminal" evidence="2">
    <location>
        <begin position="17"/>
        <end position="66"/>
    </location>
</feature>
<evidence type="ECO:0000256" key="1">
    <source>
        <dbReference type="SAM" id="Phobius"/>
    </source>
</evidence>
<reference evidence="3 4" key="1">
    <citation type="submission" date="2016-10" db="EMBL/GenBank/DDBJ databases">
        <authorList>
            <person name="Varghese N."/>
            <person name="Submissions S."/>
        </authorList>
    </citation>
    <scope>NUCLEOTIDE SEQUENCE [LARGE SCALE GENOMIC DNA]</scope>
    <source>
        <strain evidence="3 4">IAM 15147</strain>
    </source>
</reference>
<protein>
    <submittedName>
        <fullName evidence="3">Phage shock protein C (PspC) family protein</fullName>
    </submittedName>
</protein>
<keyword evidence="4" id="KW-1185">Reference proteome</keyword>
<comment type="caution">
    <text evidence="3">The sequence shown here is derived from an EMBL/GenBank/DDBJ whole genome shotgun (WGS) entry which is preliminary data.</text>
</comment>
<accession>A0AA94L0Q3</accession>
<dbReference type="AlphaFoldDB" id="A0AA94L0Q3"/>
<dbReference type="Pfam" id="PF04024">
    <property type="entry name" value="PspC"/>
    <property type="match status" value="1"/>
</dbReference>
<feature type="transmembrane region" description="Helical" evidence="1">
    <location>
        <begin position="38"/>
        <end position="63"/>
    </location>
</feature>
<name>A0AA94L0Q3_9MICO</name>